<dbReference type="PANTHER" id="PTHR30627:SF2">
    <property type="entry name" value="PEPTIDOGLYCAN D,D-TRANSPEPTIDASE MRDA"/>
    <property type="match status" value="1"/>
</dbReference>
<dbReference type="NCBIfam" id="TIGR03423">
    <property type="entry name" value="pbp2_mrdA"/>
    <property type="match status" value="1"/>
</dbReference>
<evidence type="ECO:0000313" key="16">
    <source>
        <dbReference type="EMBL" id="SFI78159.1"/>
    </source>
</evidence>
<evidence type="ECO:0000256" key="1">
    <source>
        <dbReference type="ARBA" id="ARBA00004167"/>
    </source>
</evidence>
<dbReference type="RefSeq" id="WP_090837708.1">
    <property type="nucleotide sequence ID" value="NZ_FORM01000002.1"/>
</dbReference>
<evidence type="ECO:0000256" key="2">
    <source>
        <dbReference type="ARBA" id="ARBA00004236"/>
    </source>
</evidence>
<dbReference type="GO" id="GO:0009002">
    <property type="term" value="F:serine-type D-Ala-D-Ala carboxypeptidase activity"/>
    <property type="evidence" value="ECO:0007669"/>
    <property type="project" value="InterPro"/>
</dbReference>
<dbReference type="Pfam" id="PF03717">
    <property type="entry name" value="PBP_dimer"/>
    <property type="match status" value="1"/>
</dbReference>
<keyword evidence="5" id="KW-0121">Carboxypeptidase</keyword>
<keyword evidence="8" id="KW-0378">Hydrolase</keyword>
<dbReference type="InterPro" id="IPR012338">
    <property type="entry name" value="Beta-lactam/transpept-like"/>
</dbReference>
<dbReference type="SUPFAM" id="SSF56519">
    <property type="entry name" value="Penicillin binding protein dimerisation domain"/>
    <property type="match status" value="1"/>
</dbReference>
<dbReference type="InterPro" id="IPR036138">
    <property type="entry name" value="PBP_dimer_sf"/>
</dbReference>
<evidence type="ECO:0000256" key="5">
    <source>
        <dbReference type="ARBA" id="ARBA00022645"/>
    </source>
</evidence>
<reference evidence="17" key="1">
    <citation type="submission" date="2016-10" db="EMBL/GenBank/DDBJ databases">
        <authorList>
            <person name="Varghese N."/>
            <person name="Submissions S."/>
        </authorList>
    </citation>
    <scope>NUCLEOTIDE SEQUENCE [LARGE SCALE GENOMIC DNA]</scope>
    <source>
        <strain evidence="17">DSM 28881</strain>
    </source>
</reference>
<dbReference type="AlphaFoldDB" id="A0A1I3L084"/>
<evidence type="ECO:0000259" key="14">
    <source>
        <dbReference type="Pfam" id="PF00905"/>
    </source>
</evidence>
<evidence type="ECO:0000256" key="11">
    <source>
        <dbReference type="ARBA" id="ARBA00022989"/>
    </source>
</evidence>
<feature type="domain" description="Penicillin-binding protein transpeptidase" evidence="14">
    <location>
        <begin position="247"/>
        <end position="575"/>
    </location>
</feature>
<evidence type="ECO:0000256" key="8">
    <source>
        <dbReference type="ARBA" id="ARBA00022801"/>
    </source>
</evidence>
<gene>
    <name evidence="16" type="ORF">SAMN05443431_102186</name>
</gene>
<comment type="subcellular location">
    <subcellularLocation>
        <location evidence="2">Cell membrane</location>
    </subcellularLocation>
    <subcellularLocation>
        <location evidence="1">Membrane</location>
        <topology evidence="1">Single-pass membrane protein</topology>
    </subcellularLocation>
</comment>
<keyword evidence="12" id="KW-0472">Membrane</keyword>
<protein>
    <submittedName>
        <fullName evidence="16">Penicillin-binding protein 2</fullName>
    </submittedName>
</protein>
<evidence type="ECO:0000256" key="3">
    <source>
        <dbReference type="ARBA" id="ARBA00022475"/>
    </source>
</evidence>
<evidence type="ECO:0000256" key="13">
    <source>
        <dbReference type="ARBA" id="ARBA00023316"/>
    </source>
</evidence>
<dbReference type="InterPro" id="IPR017790">
    <property type="entry name" value="Penicillin-binding_protein_2"/>
</dbReference>
<dbReference type="GO" id="GO:0008658">
    <property type="term" value="F:penicillin binding"/>
    <property type="evidence" value="ECO:0007669"/>
    <property type="project" value="InterPro"/>
</dbReference>
<keyword evidence="4" id="KW-0997">Cell inner membrane</keyword>
<dbReference type="InterPro" id="IPR001460">
    <property type="entry name" value="PCN-bd_Tpept"/>
</dbReference>
<evidence type="ECO:0000256" key="6">
    <source>
        <dbReference type="ARBA" id="ARBA00022670"/>
    </source>
</evidence>
<evidence type="ECO:0000313" key="17">
    <source>
        <dbReference type="Proteomes" id="UP000199559"/>
    </source>
</evidence>
<proteinExistence type="predicted"/>
<dbReference type="GO" id="GO:0006508">
    <property type="term" value="P:proteolysis"/>
    <property type="evidence" value="ECO:0007669"/>
    <property type="project" value="UniProtKB-KW"/>
</dbReference>
<keyword evidence="13" id="KW-0961">Cell wall biogenesis/degradation</keyword>
<dbReference type="Gene3D" id="3.90.1310.10">
    <property type="entry name" value="Penicillin-binding protein 2a (Domain 2)"/>
    <property type="match status" value="1"/>
</dbReference>
<dbReference type="SUPFAM" id="SSF56601">
    <property type="entry name" value="beta-lactamase/transpeptidase-like"/>
    <property type="match status" value="1"/>
</dbReference>
<dbReference type="GO" id="GO:0071972">
    <property type="term" value="F:peptidoglycan L,D-transpeptidase activity"/>
    <property type="evidence" value="ECO:0007669"/>
    <property type="project" value="TreeGrafter"/>
</dbReference>
<dbReference type="InterPro" id="IPR005311">
    <property type="entry name" value="PBP_dimer"/>
</dbReference>
<evidence type="ECO:0000256" key="12">
    <source>
        <dbReference type="ARBA" id="ARBA00023136"/>
    </source>
</evidence>
<dbReference type="Proteomes" id="UP000199559">
    <property type="component" value="Unassembled WGS sequence"/>
</dbReference>
<dbReference type="STRING" id="1144750.SAMN05443431_102186"/>
<organism evidence="16 17">
    <name type="scientific">Olleya namhaensis</name>
    <dbReference type="NCBI Taxonomy" id="1144750"/>
    <lineage>
        <taxon>Bacteria</taxon>
        <taxon>Pseudomonadati</taxon>
        <taxon>Bacteroidota</taxon>
        <taxon>Flavobacteriia</taxon>
        <taxon>Flavobacteriales</taxon>
        <taxon>Flavobacteriaceae</taxon>
    </lineage>
</organism>
<keyword evidence="10" id="KW-0573">Peptidoglycan synthesis</keyword>
<dbReference type="InterPro" id="IPR050515">
    <property type="entry name" value="Beta-lactam/transpept"/>
</dbReference>
<accession>A0A1I3L084</accession>
<dbReference type="EMBL" id="FORM01000002">
    <property type="protein sequence ID" value="SFI78159.1"/>
    <property type="molecule type" value="Genomic_DNA"/>
</dbReference>
<name>A0A1I3L084_9FLAO</name>
<dbReference type="GO" id="GO:0071555">
    <property type="term" value="P:cell wall organization"/>
    <property type="evidence" value="ECO:0007669"/>
    <property type="project" value="UniProtKB-KW"/>
</dbReference>
<dbReference type="PANTHER" id="PTHR30627">
    <property type="entry name" value="PEPTIDOGLYCAN D,D-TRANSPEPTIDASE"/>
    <property type="match status" value="1"/>
</dbReference>
<evidence type="ECO:0000256" key="4">
    <source>
        <dbReference type="ARBA" id="ARBA00022519"/>
    </source>
</evidence>
<keyword evidence="11" id="KW-1133">Transmembrane helix</keyword>
<dbReference type="Gene3D" id="3.40.710.10">
    <property type="entry name" value="DD-peptidase/beta-lactamase superfamily"/>
    <property type="match status" value="1"/>
</dbReference>
<keyword evidence="7" id="KW-0812">Transmembrane</keyword>
<dbReference type="GO" id="GO:0005886">
    <property type="term" value="C:plasma membrane"/>
    <property type="evidence" value="ECO:0007669"/>
    <property type="project" value="UniProtKB-SubCell"/>
</dbReference>
<keyword evidence="17" id="KW-1185">Reference proteome</keyword>
<dbReference type="GO" id="GO:0009252">
    <property type="term" value="P:peptidoglycan biosynthetic process"/>
    <property type="evidence" value="ECO:0007669"/>
    <property type="project" value="UniProtKB-KW"/>
</dbReference>
<evidence type="ECO:0000256" key="7">
    <source>
        <dbReference type="ARBA" id="ARBA00022692"/>
    </source>
</evidence>
<dbReference type="Pfam" id="PF00905">
    <property type="entry name" value="Transpeptidase"/>
    <property type="match status" value="1"/>
</dbReference>
<keyword evidence="3" id="KW-1003">Cell membrane</keyword>
<evidence type="ECO:0000259" key="15">
    <source>
        <dbReference type="Pfam" id="PF03717"/>
    </source>
</evidence>
<dbReference type="Gene3D" id="3.30.1390.30">
    <property type="entry name" value="Penicillin-binding protein 2a, domain 3"/>
    <property type="match status" value="1"/>
</dbReference>
<evidence type="ECO:0000256" key="10">
    <source>
        <dbReference type="ARBA" id="ARBA00022984"/>
    </source>
</evidence>
<keyword evidence="9" id="KW-0133">Cell shape</keyword>
<feature type="domain" description="Penicillin-binding protein dimerisation" evidence="15">
    <location>
        <begin position="46"/>
        <end position="207"/>
    </location>
</feature>
<sequence>MRKLLLLLSVIIVGIVFTGRLLYLQVYNATSTDLYKDNAIRKVFDYPKRGFVYDRNGKLLVSNQPSYDVMVIPREVKPLDTLEFCNLLKIDKPTFIKKLTKANRYSPRLPYVFVSHLSKEDYAILQEKMRKYEGFYIQKRSLRKYETTIGANVLGDIGEVNDRNIKNDNYYQSGDLIGKAGVEASYESTLRGQKGIKFIQKDRFNRNLGPYQDGIHDTLPEAGKDIKITIDADLQAYGELLMTNKRGGIIAIDPKSGEILALVSGPSYDPNILVGRDRSKNFTKLYNDSIANPTFDRGLQAQYAPGSPFKVINALIGLQEGVVTTSEQFTCRMGYYYNGRKLHGCHSHRSPVNMNLGIYESCNAYFVNVYRRILEKYPTSAEGMDVWSNHAKSFGLGDYLGYDLVVGRKGRIPDSKFYAKWYGKNRWSSTFMTSNAIGQGEVEATPIQLANMVAAIANRGYFITPHIIKSIEGETIDEKYTTPRYTTVDRKHFEPVVEGMYDVFNKGTAENLQVEGIEICGKTGTAENYAKIDGVQTQLTDHSIFVAFAPKDNPKIAIAVFVENGYWGSRFAGKISTLMIEQYLNGSISRTDLEKWILTHSLENEYAKQYSGEPFKINRETQLQIVPAPNKNDINATPKTNLEKQQIQATPIHVNEAN</sequence>
<evidence type="ECO:0000256" key="9">
    <source>
        <dbReference type="ARBA" id="ARBA00022960"/>
    </source>
</evidence>
<keyword evidence="6" id="KW-0645">Protease</keyword>
<dbReference type="GO" id="GO:0008360">
    <property type="term" value="P:regulation of cell shape"/>
    <property type="evidence" value="ECO:0007669"/>
    <property type="project" value="UniProtKB-KW"/>
</dbReference>